<proteinExistence type="predicted"/>
<organism evidence="1">
    <name type="scientific">Arundo donax</name>
    <name type="common">Giant reed</name>
    <name type="synonym">Donax arundinaceus</name>
    <dbReference type="NCBI Taxonomy" id="35708"/>
    <lineage>
        <taxon>Eukaryota</taxon>
        <taxon>Viridiplantae</taxon>
        <taxon>Streptophyta</taxon>
        <taxon>Embryophyta</taxon>
        <taxon>Tracheophyta</taxon>
        <taxon>Spermatophyta</taxon>
        <taxon>Magnoliopsida</taxon>
        <taxon>Liliopsida</taxon>
        <taxon>Poales</taxon>
        <taxon>Poaceae</taxon>
        <taxon>PACMAD clade</taxon>
        <taxon>Arundinoideae</taxon>
        <taxon>Arundineae</taxon>
        <taxon>Arundo</taxon>
    </lineage>
</organism>
<reference evidence="1" key="2">
    <citation type="journal article" date="2015" name="Data Brief">
        <title>Shoot transcriptome of the giant reed, Arundo donax.</title>
        <authorList>
            <person name="Barrero R.A."/>
            <person name="Guerrero F.D."/>
            <person name="Moolhuijzen P."/>
            <person name="Goolsby J.A."/>
            <person name="Tidwell J."/>
            <person name="Bellgard S.E."/>
            <person name="Bellgard M.I."/>
        </authorList>
    </citation>
    <scope>NUCLEOTIDE SEQUENCE</scope>
    <source>
        <tissue evidence="1">Shoot tissue taken approximately 20 cm above the soil surface</tissue>
    </source>
</reference>
<dbReference type="EMBL" id="GBRH01282834">
    <property type="protein sequence ID" value="JAD15061.1"/>
    <property type="molecule type" value="Transcribed_RNA"/>
</dbReference>
<dbReference type="AlphaFoldDB" id="A0A0A9QJN6"/>
<reference evidence="1" key="1">
    <citation type="submission" date="2014-09" db="EMBL/GenBank/DDBJ databases">
        <authorList>
            <person name="Magalhaes I.L.F."/>
            <person name="Oliveira U."/>
            <person name="Santos F.R."/>
            <person name="Vidigal T.H.D.A."/>
            <person name="Brescovit A.D."/>
            <person name="Santos A.J."/>
        </authorList>
    </citation>
    <scope>NUCLEOTIDE SEQUENCE</scope>
    <source>
        <tissue evidence="1">Shoot tissue taken approximately 20 cm above the soil surface</tissue>
    </source>
</reference>
<name>A0A0A9QJN6_ARUDO</name>
<accession>A0A0A9QJN6</accession>
<evidence type="ECO:0000313" key="1">
    <source>
        <dbReference type="EMBL" id="JAD15061.1"/>
    </source>
</evidence>
<protein>
    <submittedName>
        <fullName evidence="1">Uncharacterized protein</fullName>
    </submittedName>
</protein>
<sequence length="60" mass="7057">MYQTFSASFNSLFRLTGNYSAQRQFIELIGIEICEDRFAPSLQQFYFRAYDGLMAGWDQL</sequence>